<sequence>MLNMKIKFLGMFLLIISCAQAISKEDFVETFTSADKSLIESNEQGHELNGNSYGNSNIQVSTRLNHKNVIVASKNAHKHELFVTTRYSTGGGGARGGGGGMGGGTSGGSARAGGVVGGGTSGGSARAGGVVGGAASGGSARAGGVVGGAATGMIGGRAIYAGDINERNNYSYNFATTLSTGTHICVSILILYVNFWI</sequence>
<reference evidence="2 3" key="1">
    <citation type="journal article" date="2022" name="Nat. Genet.">
        <title>Improved pea reference genome and pan-genome highlight genomic features and evolutionary characteristics.</title>
        <authorList>
            <person name="Yang T."/>
            <person name="Liu R."/>
            <person name="Luo Y."/>
            <person name="Hu S."/>
            <person name="Wang D."/>
            <person name="Wang C."/>
            <person name="Pandey M.K."/>
            <person name="Ge S."/>
            <person name="Xu Q."/>
            <person name="Li N."/>
            <person name="Li G."/>
            <person name="Huang Y."/>
            <person name="Saxena R.K."/>
            <person name="Ji Y."/>
            <person name="Li M."/>
            <person name="Yan X."/>
            <person name="He Y."/>
            <person name="Liu Y."/>
            <person name="Wang X."/>
            <person name="Xiang C."/>
            <person name="Varshney R.K."/>
            <person name="Ding H."/>
            <person name="Gao S."/>
            <person name="Zong X."/>
        </authorList>
    </citation>
    <scope>NUCLEOTIDE SEQUENCE [LARGE SCALE GENOMIC DNA]</scope>
    <source>
        <strain evidence="2 3">cv. Zhongwan 6</strain>
    </source>
</reference>
<name>A0A9D4W0G7_PEA</name>
<evidence type="ECO:0000313" key="2">
    <source>
        <dbReference type="EMBL" id="KAI5392314.1"/>
    </source>
</evidence>
<evidence type="ECO:0000256" key="1">
    <source>
        <dbReference type="SAM" id="SignalP"/>
    </source>
</evidence>
<dbReference type="OrthoDB" id="1432678at2759"/>
<dbReference type="AlphaFoldDB" id="A0A9D4W0G7"/>
<evidence type="ECO:0008006" key="4">
    <source>
        <dbReference type="Google" id="ProtNLM"/>
    </source>
</evidence>
<evidence type="ECO:0000313" key="3">
    <source>
        <dbReference type="Proteomes" id="UP001058974"/>
    </source>
</evidence>
<organism evidence="2 3">
    <name type="scientific">Pisum sativum</name>
    <name type="common">Garden pea</name>
    <name type="synonym">Lathyrus oleraceus</name>
    <dbReference type="NCBI Taxonomy" id="3888"/>
    <lineage>
        <taxon>Eukaryota</taxon>
        <taxon>Viridiplantae</taxon>
        <taxon>Streptophyta</taxon>
        <taxon>Embryophyta</taxon>
        <taxon>Tracheophyta</taxon>
        <taxon>Spermatophyta</taxon>
        <taxon>Magnoliopsida</taxon>
        <taxon>eudicotyledons</taxon>
        <taxon>Gunneridae</taxon>
        <taxon>Pentapetalae</taxon>
        <taxon>rosids</taxon>
        <taxon>fabids</taxon>
        <taxon>Fabales</taxon>
        <taxon>Fabaceae</taxon>
        <taxon>Papilionoideae</taxon>
        <taxon>50 kb inversion clade</taxon>
        <taxon>NPAAA clade</taxon>
        <taxon>Hologalegina</taxon>
        <taxon>IRL clade</taxon>
        <taxon>Fabeae</taxon>
        <taxon>Lathyrus</taxon>
    </lineage>
</organism>
<dbReference type="Proteomes" id="UP001058974">
    <property type="component" value="Chromosome 7"/>
</dbReference>
<gene>
    <name evidence="2" type="ORF">KIW84_076919</name>
</gene>
<dbReference type="Gramene" id="Psat07G0691900-T1">
    <property type="protein sequence ID" value="KAI5392314.1"/>
    <property type="gene ID" value="KIW84_076919"/>
</dbReference>
<protein>
    <recommendedName>
        <fullName evidence="4">Glycine-rich protein</fullName>
    </recommendedName>
</protein>
<accession>A0A9D4W0G7</accession>
<proteinExistence type="predicted"/>
<keyword evidence="1" id="KW-0732">Signal</keyword>
<keyword evidence="3" id="KW-1185">Reference proteome</keyword>
<feature type="signal peptide" evidence="1">
    <location>
        <begin position="1"/>
        <end position="21"/>
    </location>
</feature>
<dbReference type="PROSITE" id="PS51257">
    <property type="entry name" value="PROKAR_LIPOPROTEIN"/>
    <property type="match status" value="1"/>
</dbReference>
<comment type="caution">
    <text evidence="2">The sequence shown here is derived from an EMBL/GenBank/DDBJ whole genome shotgun (WGS) entry which is preliminary data.</text>
</comment>
<dbReference type="EMBL" id="JAMSHJ010000007">
    <property type="protein sequence ID" value="KAI5392314.1"/>
    <property type="molecule type" value="Genomic_DNA"/>
</dbReference>
<feature type="chain" id="PRO_5038693791" description="Glycine-rich protein" evidence="1">
    <location>
        <begin position="22"/>
        <end position="197"/>
    </location>
</feature>